<dbReference type="OrthoDB" id="1864180at2"/>
<organism evidence="1 2">
    <name type="scientific">Allofournierella massiliensis</name>
    <dbReference type="NCBI Taxonomy" id="1650663"/>
    <lineage>
        <taxon>Bacteria</taxon>
        <taxon>Bacillati</taxon>
        <taxon>Bacillota</taxon>
        <taxon>Clostridia</taxon>
        <taxon>Eubacteriales</taxon>
        <taxon>Oscillospiraceae</taxon>
        <taxon>Allofournierella</taxon>
    </lineage>
</organism>
<comment type="caution">
    <text evidence="1">The sequence shown here is derived from an EMBL/GenBank/DDBJ whole genome shotgun (WGS) entry which is preliminary data.</text>
</comment>
<dbReference type="AlphaFoldDB" id="A0A4R1QK94"/>
<dbReference type="Proteomes" id="UP000295184">
    <property type="component" value="Unassembled WGS sequence"/>
</dbReference>
<name>A0A4R1QK94_9FIRM</name>
<gene>
    <name evidence="1" type="ORF">EDD77_1442</name>
</gene>
<proteinExistence type="predicted"/>
<protein>
    <submittedName>
        <fullName evidence="1">Uncharacterized protein</fullName>
    </submittedName>
</protein>
<evidence type="ECO:0000313" key="2">
    <source>
        <dbReference type="Proteomes" id="UP000295184"/>
    </source>
</evidence>
<dbReference type="RefSeq" id="WP_058962571.1">
    <property type="nucleotide sequence ID" value="NZ_CABKVM010000010.1"/>
</dbReference>
<accession>A0A4R1QK94</accession>
<sequence>MILGIISDPSVYRQVSMLNFRGNYDIRHIAARSPSEIRKALEGDTAFTHILMDIDYIHQNADVPLELLSRLINTTNYCWLILANGYMPDSRLMRDLLALGIERENIFLQGGTAMKARISQLLQLGTEEGSFSPPPLMEEPQVESSPSILPPSQIDIVAGKAMAIKRPPRPATKAVTVAVAGASPRIGTTTQALQLLLFLRAKDYSCAYLDMCSSGKMEQLLDIYESCDRINGHEFTIQGQHIITNGKLLMQARSEYDYVICDYGPYQDILEPVSFWEKDVKIMVAGTKPWESAQLPAVFEDDDGSLRYIFSFVPSADETSVREQMAESADKTYFAPYAPDYFSYSGADELYSALVDCPGPSPAQTKEKGLRFLFNRKKKKQ</sequence>
<reference evidence="1 2" key="1">
    <citation type="submission" date="2019-03" db="EMBL/GenBank/DDBJ databases">
        <title>Genomic Encyclopedia of Type Strains, Phase IV (KMG-IV): sequencing the most valuable type-strain genomes for metagenomic binning, comparative biology and taxonomic classification.</title>
        <authorList>
            <person name="Goeker M."/>
        </authorList>
    </citation>
    <scope>NUCLEOTIDE SEQUENCE [LARGE SCALE GENOMIC DNA]</scope>
    <source>
        <strain evidence="1 2">DSM 100451</strain>
    </source>
</reference>
<dbReference type="STRING" id="1650663.GCA_001486665_00029"/>
<dbReference type="InterPro" id="IPR027417">
    <property type="entry name" value="P-loop_NTPase"/>
</dbReference>
<dbReference type="EMBL" id="SLUM01000044">
    <property type="protein sequence ID" value="TCL52585.1"/>
    <property type="molecule type" value="Genomic_DNA"/>
</dbReference>
<dbReference type="SUPFAM" id="SSF52540">
    <property type="entry name" value="P-loop containing nucleoside triphosphate hydrolases"/>
    <property type="match status" value="1"/>
</dbReference>
<evidence type="ECO:0000313" key="1">
    <source>
        <dbReference type="EMBL" id="TCL52585.1"/>
    </source>
</evidence>